<feature type="domain" description="HTH tetR-type" evidence="3">
    <location>
        <begin position="6"/>
        <end position="66"/>
    </location>
</feature>
<gene>
    <name evidence="4" type="ordered locus">Rumal_0807</name>
</gene>
<dbReference type="InterPro" id="IPR009057">
    <property type="entry name" value="Homeodomain-like_sf"/>
</dbReference>
<dbReference type="GO" id="GO:0003677">
    <property type="term" value="F:DNA binding"/>
    <property type="evidence" value="ECO:0007669"/>
    <property type="project" value="UniProtKB-UniRule"/>
</dbReference>
<dbReference type="HOGENOM" id="CLU_087539_3_1_9"/>
<dbReference type="Pfam" id="PF00440">
    <property type="entry name" value="TetR_N"/>
    <property type="match status" value="1"/>
</dbReference>
<evidence type="ECO:0000256" key="1">
    <source>
        <dbReference type="ARBA" id="ARBA00023125"/>
    </source>
</evidence>
<dbReference type="PANTHER" id="PTHR43479">
    <property type="entry name" value="ACREF/ENVCD OPERON REPRESSOR-RELATED"/>
    <property type="match status" value="1"/>
</dbReference>
<dbReference type="Gene3D" id="1.10.357.10">
    <property type="entry name" value="Tetracycline Repressor, domain 2"/>
    <property type="match status" value="1"/>
</dbReference>
<dbReference type="Proteomes" id="UP000006919">
    <property type="component" value="Chromosome"/>
</dbReference>
<dbReference type="PANTHER" id="PTHR43479:SF23">
    <property type="entry name" value="HTH TETR-TYPE DOMAIN-CONTAINING PROTEIN"/>
    <property type="match status" value="1"/>
</dbReference>
<dbReference type="KEGG" id="ral:Rumal_0807"/>
<accession>E6UIN7</accession>
<organism evidence="4 5">
    <name type="scientific">Ruminococcus albus (strain ATCC 27210 / DSM 20455 / JCM 14654 / NCDO 2250 / 7)</name>
    <dbReference type="NCBI Taxonomy" id="697329"/>
    <lineage>
        <taxon>Bacteria</taxon>
        <taxon>Bacillati</taxon>
        <taxon>Bacillota</taxon>
        <taxon>Clostridia</taxon>
        <taxon>Eubacteriales</taxon>
        <taxon>Oscillospiraceae</taxon>
        <taxon>Ruminococcus</taxon>
    </lineage>
</organism>
<protein>
    <submittedName>
        <fullName evidence="4">Regulatory protein TetR</fullName>
    </submittedName>
</protein>
<keyword evidence="1 2" id="KW-0238">DNA-binding</keyword>
<name>E6UIN7_RUMA7</name>
<evidence type="ECO:0000256" key="2">
    <source>
        <dbReference type="PROSITE-ProRule" id="PRU00335"/>
    </source>
</evidence>
<dbReference type="EMBL" id="CP002403">
    <property type="protein sequence ID" value="ADU21339.1"/>
    <property type="molecule type" value="Genomic_DNA"/>
</dbReference>
<dbReference type="STRING" id="697329.Rumal_0807"/>
<evidence type="ECO:0000313" key="5">
    <source>
        <dbReference type="Proteomes" id="UP000006919"/>
    </source>
</evidence>
<dbReference type="InterPro" id="IPR001647">
    <property type="entry name" value="HTH_TetR"/>
</dbReference>
<dbReference type="InterPro" id="IPR050624">
    <property type="entry name" value="HTH-type_Tx_Regulator"/>
</dbReference>
<proteinExistence type="predicted"/>
<dbReference type="AlphaFoldDB" id="E6UIN7"/>
<dbReference type="eggNOG" id="COG1309">
    <property type="taxonomic scope" value="Bacteria"/>
</dbReference>
<dbReference type="SUPFAM" id="SSF46689">
    <property type="entry name" value="Homeodomain-like"/>
    <property type="match status" value="1"/>
</dbReference>
<dbReference type="RefSeq" id="WP_013497521.1">
    <property type="nucleotide sequence ID" value="NC_014833.1"/>
</dbReference>
<evidence type="ECO:0000259" key="3">
    <source>
        <dbReference type="PROSITE" id="PS50977"/>
    </source>
</evidence>
<dbReference type="PROSITE" id="PS50977">
    <property type="entry name" value="HTH_TETR_2"/>
    <property type="match status" value="1"/>
</dbReference>
<evidence type="ECO:0000313" key="4">
    <source>
        <dbReference type="EMBL" id="ADU21339.1"/>
    </source>
</evidence>
<dbReference type="OrthoDB" id="9810250at2"/>
<reference evidence="4 5" key="1">
    <citation type="journal article" date="2011" name="J. Bacteriol.">
        <title>Complete genome of the cellulolytic ruminal bacterium Ruminococcus albus 7.</title>
        <authorList>
            <person name="Suen G."/>
            <person name="Stevenson D.M."/>
            <person name="Bruce D.C."/>
            <person name="Chertkov O."/>
            <person name="Copeland A."/>
            <person name="Cheng J.F."/>
            <person name="Detter C."/>
            <person name="Detter J.C."/>
            <person name="Goodwin L.A."/>
            <person name="Han C.S."/>
            <person name="Hauser L.J."/>
            <person name="Ivanova N.N."/>
            <person name="Kyrpides N.C."/>
            <person name="Land M.L."/>
            <person name="Lapidus A."/>
            <person name="Lucas S."/>
            <person name="Ovchinnikova G."/>
            <person name="Pitluck S."/>
            <person name="Tapia R."/>
            <person name="Woyke T."/>
            <person name="Boyum J."/>
            <person name="Mead D."/>
            <person name="Weimer P.J."/>
        </authorList>
    </citation>
    <scope>NUCLEOTIDE SEQUENCE [LARGE SCALE GENOMIC DNA]</scope>
    <source>
        <strain evidence="5">ATCC 27210 / DSM 20455 / JCM 14654 / NCDO 2250 / 7</strain>
    </source>
</reference>
<sequence length="180" mass="21356">MDRRQRRTRSLIFKAFSALLERKSYSSMTVQDIIDEADIGRSTFYAHFETKDELLKALCTDIFEHVFSEEIMSEEHHDFSMHSTFKDRLTHILYHLQEKQQSIKGLFSGECGEVFLRYLKEYLYLVFDKHIVVNKCIPHDYAMDIAVGSFADTIRWWLKGHSDYTPEQMTDYLFDCISIL</sequence>
<dbReference type="InterPro" id="IPR039532">
    <property type="entry name" value="TetR_C_Firmicutes"/>
</dbReference>
<feature type="DNA-binding region" description="H-T-H motif" evidence="2">
    <location>
        <begin position="29"/>
        <end position="48"/>
    </location>
</feature>
<dbReference type="Pfam" id="PF14278">
    <property type="entry name" value="TetR_C_8"/>
    <property type="match status" value="1"/>
</dbReference>